<gene>
    <name evidence="7" type="ORF">IFO69_18410</name>
</gene>
<keyword evidence="4" id="KW-0486">Methionine biosynthesis</keyword>
<evidence type="ECO:0000256" key="4">
    <source>
        <dbReference type="RuleBase" id="RU000579"/>
    </source>
</evidence>
<dbReference type="InterPro" id="IPR019811">
    <property type="entry name" value="HDH_CS"/>
</dbReference>
<dbReference type="PANTHER" id="PTHR43331:SF1">
    <property type="entry name" value="HOMOSERINE DEHYDROGENASE"/>
    <property type="match status" value="1"/>
</dbReference>
<evidence type="ECO:0000256" key="5">
    <source>
        <dbReference type="RuleBase" id="RU004171"/>
    </source>
</evidence>
<proteinExistence type="inferred from homology"/>
<dbReference type="RefSeq" id="WP_192011609.1">
    <property type="nucleotide sequence ID" value="NZ_JACYTQ010000008.1"/>
</dbReference>
<dbReference type="Gene3D" id="3.30.360.10">
    <property type="entry name" value="Dihydrodipicolinate Reductase, domain 2"/>
    <property type="match status" value="1"/>
</dbReference>
<dbReference type="Gene3D" id="3.40.50.720">
    <property type="entry name" value="NAD(P)-binding Rossmann-like Domain"/>
    <property type="match status" value="1"/>
</dbReference>
<evidence type="ECO:0000259" key="6">
    <source>
        <dbReference type="Pfam" id="PF00742"/>
    </source>
</evidence>
<keyword evidence="4" id="KW-0791">Threonine biosynthesis</keyword>
<dbReference type="EMBL" id="JACYTQ010000008">
    <property type="protein sequence ID" value="MBD8490732.1"/>
    <property type="molecule type" value="Genomic_DNA"/>
</dbReference>
<dbReference type="InterPro" id="IPR036291">
    <property type="entry name" value="NAD(P)-bd_dom_sf"/>
</dbReference>
<dbReference type="InterPro" id="IPR001342">
    <property type="entry name" value="HDH_cat"/>
</dbReference>
<dbReference type="NCBIfam" id="NF004976">
    <property type="entry name" value="PRK06349.1"/>
    <property type="match status" value="1"/>
</dbReference>
<organism evidence="7 8">
    <name type="scientific">Echinicola arenosa</name>
    <dbReference type="NCBI Taxonomy" id="2774144"/>
    <lineage>
        <taxon>Bacteria</taxon>
        <taxon>Pseudomonadati</taxon>
        <taxon>Bacteroidota</taxon>
        <taxon>Cytophagia</taxon>
        <taxon>Cytophagales</taxon>
        <taxon>Cyclobacteriaceae</taxon>
        <taxon>Echinicola</taxon>
    </lineage>
</organism>
<reference evidence="7 8" key="1">
    <citation type="submission" date="2020-09" db="EMBL/GenBank/DDBJ databases">
        <title>Echinicola sp. CAU 1574 isolated from sand of Sido Beach.</title>
        <authorList>
            <person name="Kim W."/>
        </authorList>
    </citation>
    <scope>NUCLEOTIDE SEQUENCE [LARGE SCALE GENOMIC DNA]</scope>
    <source>
        <strain evidence="7 8">CAU 1574</strain>
    </source>
</reference>
<evidence type="ECO:0000313" key="8">
    <source>
        <dbReference type="Proteomes" id="UP000647133"/>
    </source>
</evidence>
<name>A0ABR9APM2_9BACT</name>
<keyword evidence="8" id="KW-1185">Reference proteome</keyword>
<evidence type="ECO:0000256" key="3">
    <source>
        <dbReference type="ARBA" id="ARBA00023002"/>
    </source>
</evidence>
<dbReference type="Proteomes" id="UP000647133">
    <property type="component" value="Unassembled WGS sequence"/>
</dbReference>
<evidence type="ECO:0000256" key="2">
    <source>
        <dbReference type="ARBA" id="ARBA00013213"/>
    </source>
</evidence>
<dbReference type="EC" id="1.1.1.3" evidence="2 4"/>
<dbReference type="PANTHER" id="PTHR43331">
    <property type="entry name" value="HOMOSERINE DEHYDROGENASE"/>
    <property type="match status" value="1"/>
</dbReference>
<keyword evidence="4" id="KW-0521">NADP</keyword>
<keyword evidence="3 4" id="KW-0560">Oxidoreductase</keyword>
<keyword evidence="4" id="KW-0028">Amino-acid biosynthesis</keyword>
<comment type="similarity">
    <text evidence="1 5">Belongs to the homoserine dehydrogenase family.</text>
</comment>
<evidence type="ECO:0000313" key="7">
    <source>
        <dbReference type="EMBL" id="MBD8490732.1"/>
    </source>
</evidence>
<sequence>MAKQIGLFGFGVVGQGYYSIAKKHQQNLLPKTIVVQNKKKERNPELSFSFDPNDILDSNYDIGLELISDPEEAYHIVSTLLKSGKKVVSANKKMLAAHLPEFLQLEKEFGGSLLYEAAAAAGIPIITTLDTHFAGDQIEKLEGILNGSSNYILSQLFEEGLTFEEALKLAQDNGFAEADPTLDINGSDVSSKLAILILHAFGKFVPEKDIPTLGVQHIRKEDVILAQKLGLKIKLIAKAQITADGITAFILPSLVNPKNALYWVENEYNSVKIISRNLGEQFYKGKGAGSLPTGASVYADLTKSERGYSYSYDKLNGELPKTFQPKSGNLEVIVRAHSENAIKSLVPEAEIVFNQEAYWSVATISAQLLQEKQTLIQEEEISIVALNETATKKDVLQALKEEVKVTISLN</sequence>
<dbReference type="GO" id="GO:0004412">
    <property type="term" value="F:homoserine dehydrogenase activity"/>
    <property type="evidence" value="ECO:0007669"/>
    <property type="project" value="UniProtKB-EC"/>
</dbReference>
<feature type="domain" description="Homoserine dehydrogenase catalytic" evidence="6">
    <location>
        <begin position="124"/>
        <end position="301"/>
    </location>
</feature>
<dbReference type="SUPFAM" id="SSF51735">
    <property type="entry name" value="NAD(P)-binding Rossmann-fold domains"/>
    <property type="match status" value="1"/>
</dbReference>
<comment type="pathway">
    <text evidence="4">Amino-acid biosynthesis; L-methionine biosynthesis via de novo pathway; L-homoserine from L-aspartate: step 3/3.</text>
</comment>
<protein>
    <recommendedName>
        <fullName evidence="2 4">Homoserine dehydrogenase</fullName>
        <ecNumber evidence="2 4">1.1.1.3</ecNumber>
    </recommendedName>
</protein>
<evidence type="ECO:0000256" key="1">
    <source>
        <dbReference type="ARBA" id="ARBA00006753"/>
    </source>
</evidence>
<accession>A0ABR9APM2</accession>
<comment type="caution">
    <text evidence="7">The sequence shown here is derived from an EMBL/GenBank/DDBJ whole genome shotgun (WGS) entry which is preliminary data.</text>
</comment>
<dbReference type="Gene3D" id="3.30.70.260">
    <property type="match status" value="1"/>
</dbReference>
<dbReference type="Pfam" id="PF00742">
    <property type="entry name" value="Homoserine_dh"/>
    <property type="match status" value="1"/>
</dbReference>
<dbReference type="PROSITE" id="PS01042">
    <property type="entry name" value="HOMOSER_DHGENASE"/>
    <property type="match status" value="1"/>
</dbReference>
<dbReference type="SUPFAM" id="SSF55347">
    <property type="entry name" value="Glyceraldehyde-3-phosphate dehydrogenase-like, C-terminal domain"/>
    <property type="match status" value="1"/>
</dbReference>
<comment type="pathway">
    <text evidence="4">Amino-acid biosynthesis; L-threonine biosynthesis; L-threonine from L-aspartate: step 3/5.</text>
</comment>
<comment type="catalytic activity">
    <reaction evidence="4">
        <text>L-homoserine + NADP(+) = L-aspartate 4-semialdehyde + NADPH + H(+)</text>
        <dbReference type="Rhea" id="RHEA:15761"/>
        <dbReference type="ChEBI" id="CHEBI:15378"/>
        <dbReference type="ChEBI" id="CHEBI:57476"/>
        <dbReference type="ChEBI" id="CHEBI:57783"/>
        <dbReference type="ChEBI" id="CHEBI:58349"/>
        <dbReference type="ChEBI" id="CHEBI:537519"/>
        <dbReference type="EC" id="1.1.1.3"/>
    </reaction>
</comment>